<dbReference type="EMBL" id="AB615353">
    <property type="protein sequence ID" value="BAJ77097.1"/>
    <property type="molecule type" value="Genomic_DNA"/>
</dbReference>
<dbReference type="AlphaFoldDB" id="E9RJ98"/>
<sequence length="112" mass="12846">MPSKRPDISELNKRITFLKQTQGKDSYGAPTMVYKEVTSCWASVESQQLKEFITTYGTELQNIITFLIRSKQRVPITDDMMISFQGQKYKIVEIQPDLKSSMYDLIVAKAVS</sequence>
<organism evidence="1">
    <name type="scientific">Bacillus subtilis subsp. natto</name>
    <dbReference type="NCBI Taxonomy" id="86029"/>
    <lineage>
        <taxon>Bacteria</taxon>
        <taxon>Bacillati</taxon>
        <taxon>Bacillota</taxon>
        <taxon>Bacilli</taxon>
        <taxon>Bacillales</taxon>
        <taxon>Bacillaceae</taxon>
        <taxon>Bacillus</taxon>
    </lineage>
</organism>
<dbReference type="Pfam" id="PF05521">
    <property type="entry name" value="Phage_HCP"/>
    <property type="match status" value="1"/>
</dbReference>
<evidence type="ECO:0000313" key="1">
    <source>
        <dbReference type="EMBL" id="BAJ77097.1"/>
    </source>
</evidence>
<dbReference type="Gene3D" id="2.40.10.270">
    <property type="entry name" value="Bacteriophage SPP1 head-tail adaptor protein"/>
    <property type="match status" value="1"/>
</dbReference>
<dbReference type="InterPro" id="IPR008767">
    <property type="entry name" value="Phage_SPP1_head-tail_adaptor"/>
</dbReference>
<proteinExistence type="predicted"/>
<reference evidence="1" key="2">
    <citation type="submission" date="2011-02" db="EMBL/GenBank/DDBJ databases">
        <title>Genetic factors for stable replication of pLS32 in Bacillus subtilis.</title>
        <authorList>
            <person name="Itaya M."/>
        </authorList>
    </citation>
    <scope>NUCLEOTIDE SEQUENCE</scope>
    <source>
        <strain evidence="1">IAM 11631</strain>
        <plasmid evidence="1">pLS32</plasmid>
    </source>
</reference>
<geneLocation type="plasmid" evidence="1">
    <name>pLS32</name>
</geneLocation>
<dbReference type="InterPro" id="IPR038666">
    <property type="entry name" value="SSP1_head-tail_sf"/>
</dbReference>
<accession>E9RJ98</accession>
<dbReference type="RefSeq" id="WP_013603366.1">
    <property type="nucleotide sequence ID" value="NC_015149.1"/>
</dbReference>
<dbReference type="NCBIfam" id="TIGR01563">
    <property type="entry name" value="gp16_SPP1"/>
    <property type="match status" value="1"/>
</dbReference>
<protein>
    <submittedName>
        <fullName evidence="1">Phage head-tail adaptor</fullName>
    </submittedName>
</protein>
<reference evidence="1" key="1">
    <citation type="journal article" date="1997" name="Proc. Natl. Acad. Sci. U.S.A.">
        <title>Experimental surgery to create subgenomes of Bacillus subtilis 168.</title>
        <authorList>
            <person name="Itaya M."/>
            <person name="Tanaka T."/>
        </authorList>
    </citation>
    <scope>NUCLEOTIDE SEQUENCE</scope>
    <source>
        <strain evidence="1">IAM 11631</strain>
        <plasmid evidence="1">pLS32</plasmid>
    </source>
</reference>
<name>E9RJ98_BACNA</name>
<keyword evidence="1" id="KW-0614">Plasmid</keyword>